<dbReference type="Gene3D" id="3.40.30.10">
    <property type="entry name" value="Glutaredoxin"/>
    <property type="match status" value="1"/>
</dbReference>
<sequence>MRTLVGLGYSGWTEKARWALDHHRVAYQYREHIPLLGELRLRLHAPSGQRGTVPLLLDGSKATMGSYAIAQWAERQGKGSPLFPAASLPEIEQWEQRSDAMLRVGRAYMVQRLLQFPEAQVEALPSFVPGIARGPLKPMARMAALFLANKHEAAKDPEASLLDTVVPGLEQLRAGLQGRKYLTGAFSYADITMALTLQCIQPVDELFIPLGPGRRKAWAHPALAERFADLVRWRDQLYTEHRPVPVGPHEKP</sequence>
<name>A0A084T1D9_9BACT</name>
<dbReference type="SUPFAM" id="SSF47616">
    <property type="entry name" value="GST C-terminal domain-like"/>
    <property type="match status" value="1"/>
</dbReference>
<dbReference type="AlphaFoldDB" id="A0A084T1D9"/>
<dbReference type="Proteomes" id="UP000028547">
    <property type="component" value="Unassembled WGS sequence"/>
</dbReference>
<dbReference type="InterPro" id="IPR036249">
    <property type="entry name" value="Thioredoxin-like_sf"/>
</dbReference>
<evidence type="ECO:0000259" key="1">
    <source>
        <dbReference type="Pfam" id="PF13417"/>
    </source>
</evidence>
<dbReference type="CDD" id="cd00570">
    <property type="entry name" value="GST_N_family"/>
    <property type="match status" value="1"/>
</dbReference>
<dbReference type="EMBL" id="JPMI01000009">
    <property type="protein sequence ID" value="KFA94524.1"/>
    <property type="molecule type" value="Genomic_DNA"/>
</dbReference>
<dbReference type="InterPro" id="IPR036282">
    <property type="entry name" value="Glutathione-S-Trfase_C_sf"/>
</dbReference>
<proteinExistence type="predicted"/>
<dbReference type="Pfam" id="PF13417">
    <property type="entry name" value="GST_N_3"/>
    <property type="match status" value="1"/>
</dbReference>
<reference evidence="2 3" key="1">
    <citation type="submission" date="2014-07" db="EMBL/GenBank/DDBJ databases">
        <title>Draft Genome Sequence of Gephyronic Acid Producer, Cystobacter violaceus Strain Cb vi76.</title>
        <authorList>
            <person name="Stevens D.C."/>
            <person name="Young J."/>
            <person name="Carmichael R."/>
            <person name="Tan J."/>
            <person name="Taylor R.E."/>
        </authorList>
    </citation>
    <scope>NUCLEOTIDE SEQUENCE [LARGE SCALE GENOMIC DNA]</scope>
    <source>
        <strain evidence="2 3">Cb vi76</strain>
    </source>
</reference>
<dbReference type="InterPro" id="IPR004045">
    <property type="entry name" value="Glutathione_S-Trfase_N"/>
</dbReference>
<dbReference type="SUPFAM" id="SSF52833">
    <property type="entry name" value="Thioredoxin-like"/>
    <property type="match status" value="1"/>
</dbReference>
<accession>A0A084T1D9</accession>
<protein>
    <recommendedName>
        <fullName evidence="1">GST N-terminal domain-containing protein</fullName>
    </recommendedName>
</protein>
<dbReference type="Gene3D" id="1.20.1050.10">
    <property type="match status" value="2"/>
</dbReference>
<dbReference type="RefSeq" id="WP_043389342.1">
    <property type="nucleotide sequence ID" value="NZ_JPMI01000009.1"/>
</dbReference>
<comment type="caution">
    <text evidence="2">The sequence shown here is derived from an EMBL/GenBank/DDBJ whole genome shotgun (WGS) entry which is preliminary data.</text>
</comment>
<evidence type="ECO:0000313" key="2">
    <source>
        <dbReference type="EMBL" id="KFA94524.1"/>
    </source>
</evidence>
<feature type="domain" description="GST N-terminal" evidence="1">
    <location>
        <begin position="4"/>
        <end position="79"/>
    </location>
</feature>
<evidence type="ECO:0000313" key="3">
    <source>
        <dbReference type="Proteomes" id="UP000028547"/>
    </source>
</evidence>
<organism evidence="2 3">
    <name type="scientific">Archangium violaceum Cb vi76</name>
    <dbReference type="NCBI Taxonomy" id="1406225"/>
    <lineage>
        <taxon>Bacteria</taxon>
        <taxon>Pseudomonadati</taxon>
        <taxon>Myxococcota</taxon>
        <taxon>Myxococcia</taxon>
        <taxon>Myxococcales</taxon>
        <taxon>Cystobacterineae</taxon>
        <taxon>Archangiaceae</taxon>
        <taxon>Archangium</taxon>
    </lineage>
</organism>
<gene>
    <name evidence="2" type="ORF">Q664_02190</name>
</gene>